<dbReference type="InterPro" id="IPR036412">
    <property type="entry name" value="HAD-like_sf"/>
</dbReference>
<dbReference type="EC" id="5.4.2.6" evidence="9"/>
<dbReference type="InterPro" id="IPR023198">
    <property type="entry name" value="PGP-like_dom2"/>
</dbReference>
<keyword evidence="13" id="KW-1185">Reference proteome</keyword>
<dbReference type="InterPro" id="IPR051600">
    <property type="entry name" value="Beta-PGM-like"/>
</dbReference>
<organism evidence="12 13">
    <name type="scientific">Micromonospora deserti</name>
    <dbReference type="NCBI Taxonomy" id="2070366"/>
    <lineage>
        <taxon>Bacteria</taxon>
        <taxon>Bacillati</taxon>
        <taxon>Actinomycetota</taxon>
        <taxon>Actinomycetes</taxon>
        <taxon>Micromonosporales</taxon>
        <taxon>Micromonosporaceae</taxon>
        <taxon>Micromonospora</taxon>
    </lineage>
</organism>
<keyword evidence="4" id="KW-0479">Metal-binding</keyword>
<feature type="region of interest" description="Disordered" evidence="11">
    <location>
        <begin position="247"/>
        <end position="285"/>
    </location>
</feature>
<dbReference type="SUPFAM" id="SSF56784">
    <property type="entry name" value="HAD-like"/>
    <property type="match status" value="1"/>
</dbReference>
<evidence type="ECO:0000256" key="8">
    <source>
        <dbReference type="ARBA" id="ARBA00044926"/>
    </source>
</evidence>
<dbReference type="NCBIfam" id="TIGR02009">
    <property type="entry name" value="PGMB-YQAB-SF"/>
    <property type="match status" value="1"/>
</dbReference>
<evidence type="ECO:0000313" key="13">
    <source>
        <dbReference type="Proteomes" id="UP000248749"/>
    </source>
</evidence>
<evidence type="ECO:0000256" key="1">
    <source>
        <dbReference type="ARBA" id="ARBA00001946"/>
    </source>
</evidence>
<comment type="caution">
    <text evidence="12">The sequence shown here is derived from an EMBL/GenBank/DDBJ whole genome shotgun (WGS) entry which is preliminary data.</text>
</comment>
<dbReference type="InterPro" id="IPR010976">
    <property type="entry name" value="B-phosphoglucomutase_hydrolase"/>
</dbReference>
<evidence type="ECO:0000256" key="7">
    <source>
        <dbReference type="ARBA" id="ARBA00023277"/>
    </source>
</evidence>
<evidence type="ECO:0000256" key="4">
    <source>
        <dbReference type="ARBA" id="ARBA00022723"/>
    </source>
</evidence>
<dbReference type="EMBL" id="POUB01000197">
    <property type="protein sequence ID" value="PZF91753.1"/>
    <property type="molecule type" value="Genomic_DNA"/>
</dbReference>
<reference evidence="12 13" key="1">
    <citation type="submission" date="2018-01" db="EMBL/GenBank/DDBJ databases">
        <title>Draft genome sequence of Salinispora sp. 13K206.</title>
        <authorList>
            <person name="Sahin N."/>
            <person name="Saygin H."/>
            <person name="Ay H."/>
        </authorList>
    </citation>
    <scope>NUCLEOTIDE SEQUENCE [LARGE SCALE GENOMIC DNA]</scope>
    <source>
        <strain evidence="12 13">13K206</strain>
    </source>
</reference>
<comment type="catalytic activity">
    <reaction evidence="8">
        <text>beta-D-glucose 1-phosphate = beta-D-glucose 6-phosphate</text>
        <dbReference type="Rhea" id="RHEA:20113"/>
        <dbReference type="ChEBI" id="CHEBI:57684"/>
        <dbReference type="ChEBI" id="CHEBI:58247"/>
        <dbReference type="EC" id="5.4.2.6"/>
    </reaction>
</comment>
<proteinExistence type="inferred from homology"/>
<keyword evidence="5" id="KW-0460">Magnesium</keyword>
<dbReference type="PANTHER" id="PTHR46193">
    <property type="entry name" value="6-PHOSPHOGLUCONATE PHOSPHATASE"/>
    <property type="match status" value="1"/>
</dbReference>
<evidence type="ECO:0000256" key="9">
    <source>
        <dbReference type="ARBA" id="ARBA00044968"/>
    </source>
</evidence>
<feature type="compositionally biased region" description="Basic and acidic residues" evidence="11">
    <location>
        <begin position="263"/>
        <end position="285"/>
    </location>
</feature>
<dbReference type="OrthoDB" id="9797743at2"/>
<dbReference type="NCBIfam" id="TIGR01509">
    <property type="entry name" value="HAD-SF-IA-v3"/>
    <property type="match status" value="1"/>
</dbReference>
<evidence type="ECO:0000313" key="12">
    <source>
        <dbReference type="EMBL" id="PZF91753.1"/>
    </source>
</evidence>
<dbReference type="AlphaFoldDB" id="A0A2W2DG88"/>
<dbReference type="SFLD" id="SFLDG01129">
    <property type="entry name" value="C1.5:_HAD__Beta-PGM__Phosphata"/>
    <property type="match status" value="1"/>
</dbReference>
<evidence type="ECO:0000256" key="11">
    <source>
        <dbReference type="SAM" id="MobiDB-lite"/>
    </source>
</evidence>
<keyword evidence="6" id="KW-0413">Isomerase</keyword>
<evidence type="ECO:0000256" key="2">
    <source>
        <dbReference type="ARBA" id="ARBA00006171"/>
    </source>
</evidence>
<name>A0A2W2DG88_9ACTN</name>
<comment type="similarity">
    <text evidence="2">Belongs to the HAD-like hydrolase superfamily. CbbY/CbbZ/Gph/YieH family.</text>
</comment>
<dbReference type="Proteomes" id="UP000248749">
    <property type="component" value="Unassembled WGS sequence"/>
</dbReference>
<evidence type="ECO:0000256" key="6">
    <source>
        <dbReference type="ARBA" id="ARBA00023235"/>
    </source>
</evidence>
<keyword evidence="3" id="KW-0597">Phosphoprotein</keyword>
<dbReference type="Gene3D" id="3.40.50.1000">
    <property type="entry name" value="HAD superfamily/HAD-like"/>
    <property type="match status" value="1"/>
</dbReference>
<dbReference type="Gene3D" id="1.10.150.240">
    <property type="entry name" value="Putative phosphatase, domain 2"/>
    <property type="match status" value="1"/>
</dbReference>
<sequence>MLGLPAHVTACLFDLDGVLTQTARVHNAAWTETFNAFLRQRATATGEPYRPFDPGPDYHRYVDGRPRADGVRAFLASRGIVLPEGTPDDPPDADTVNGVGNRKNVLLREQLRTNGVDVYPGSVRYLKAATAAGLRRAVVTASANGPAVIAAAGLEPYLEARVDGLLARAEGLRGKPHPDTFLAGAKLLGVAPAQAAVFEDALAGVAAGRAGGFGYVVGVDRVGQADELRAHGADVVVTDLAELLDREPAGLGRESTGAAGRSSRLDRGPVVRDRKPAGRDREAGA</sequence>
<accession>A0A2W2DG88</accession>
<dbReference type="Pfam" id="PF00702">
    <property type="entry name" value="Hydrolase"/>
    <property type="match status" value="1"/>
</dbReference>
<gene>
    <name evidence="12" type="ORF">C1I99_22915</name>
</gene>
<protein>
    <recommendedName>
        <fullName evidence="10">Beta-phosphoglucomutase</fullName>
        <ecNumber evidence="9">5.4.2.6</ecNumber>
    </recommendedName>
</protein>
<keyword evidence="7" id="KW-0119">Carbohydrate metabolism</keyword>
<dbReference type="SFLD" id="SFLDS00003">
    <property type="entry name" value="Haloacid_Dehalogenase"/>
    <property type="match status" value="1"/>
</dbReference>
<dbReference type="PANTHER" id="PTHR46193:SF18">
    <property type="entry name" value="HEXITOL PHOSPHATASE B"/>
    <property type="match status" value="1"/>
</dbReference>
<comment type="cofactor">
    <cofactor evidence="1">
        <name>Mg(2+)</name>
        <dbReference type="ChEBI" id="CHEBI:18420"/>
    </cofactor>
</comment>
<evidence type="ECO:0000256" key="3">
    <source>
        <dbReference type="ARBA" id="ARBA00022553"/>
    </source>
</evidence>
<evidence type="ECO:0000256" key="5">
    <source>
        <dbReference type="ARBA" id="ARBA00022842"/>
    </source>
</evidence>
<dbReference type="GO" id="GO:0046872">
    <property type="term" value="F:metal ion binding"/>
    <property type="evidence" value="ECO:0007669"/>
    <property type="project" value="UniProtKB-KW"/>
</dbReference>
<evidence type="ECO:0000256" key="10">
    <source>
        <dbReference type="ARBA" id="ARBA00044991"/>
    </source>
</evidence>
<dbReference type="GO" id="GO:0008801">
    <property type="term" value="F:beta-phosphoglucomutase activity"/>
    <property type="evidence" value="ECO:0007669"/>
    <property type="project" value="UniProtKB-EC"/>
</dbReference>
<dbReference type="InterPro" id="IPR023214">
    <property type="entry name" value="HAD_sf"/>
</dbReference>
<dbReference type="InterPro" id="IPR006439">
    <property type="entry name" value="HAD-SF_hydro_IA"/>
</dbReference>